<comment type="caution">
    <text evidence="2">The sequence shown here is derived from an EMBL/GenBank/DDBJ whole genome shotgun (WGS) entry which is preliminary data.</text>
</comment>
<evidence type="ECO:0000313" key="3">
    <source>
        <dbReference type="Proteomes" id="UP001595843"/>
    </source>
</evidence>
<reference evidence="3" key="1">
    <citation type="journal article" date="2019" name="Int. J. Syst. Evol. Microbiol.">
        <title>The Global Catalogue of Microorganisms (GCM) 10K type strain sequencing project: providing services to taxonomists for standard genome sequencing and annotation.</title>
        <authorList>
            <consortium name="The Broad Institute Genomics Platform"/>
            <consortium name="The Broad Institute Genome Sequencing Center for Infectious Disease"/>
            <person name="Wu L."/>
            <person name="Ma J."/>
        </authorList>
    </citation>
    <scope>NUCLEOTIDE SEQUENCE [LARGE SCALE GENOMIC DNA]</scope>
    <source>
        <strain evidence="3">IBRC-M 10813</strain>
    </source>
</reference>
<dbReference type="Gene3D" id="3.40.50.1010">
    <property type="entry name" value="5'-nuclease"/>
    <property type="match status" value="1"/>
</dbReference>
<dbReference type="RefSeq" id="WP_380704356.1">
    <property type="nucleotide sequence ID" value="NZ_JBHSAP010000009.1"/>
</dbReference>
<dbReference type="EMBL" id="JBHSAP010000009">
    <property type="protein sequence ID" value="MFC4076955.1"/>
    <property type="molecule type" value="Genomic_DNA"/>
</dbReference>
<accession>A0ABV8JER8</accession>
<evidence type="ECO:0000313" key="2">
    <source>
        <dbReference type="EMBL" id="MFC4076955.1"/>
    </source>
</evidence>
<dbReference type="CDD" id="cd11297">
    <property type="entry name" value="PIN_LabA-like_N_1"/>
    <property type="match status" value="1"/>
</dbReference>
<dbReference type="InterPro" id="IPR021139">
    <property type="entry name" value="NYN"/>
</dbReference>
<organism evidence="2 3">
    <name type="scientific">Salinithrix halophila</name>
    <dbReference type="NCBI Taxonomy" id="1485204"/>
    <lineage>
        <taxon>Bacteria</taxon>
        <taxon>Bacillati</taxon>
        <taxon>Bacillota</taxon>
        <taxon>Bacilli</taxon>
        <taxon>Bacillales</taxon>
        <taxon>Thermoactinomycetaceae</taxon>
        <taxon>Salinithrix</taxon>
    </lineage>
</organism>
<proteinExistence type="predicted"/>
<gene>
    <name evidence="2" type="ORF">ACFOUO_09030</name>
</gene>
<dbReference type="Pfam" id="PF01936">
    <property type="entry name" value="NYN"/>
    <property type="match status" value="1"/>
</dbReference>
<dbReference type="Proteomes" id="UP001595843">
    <property type="component" value="Unassembled WGS sequence"/>
</dbReference>
<dbReference type="PANTHER" id="PTHR35811">
    <property type="entry name" value="SLR1870 PROTEIN"/>
    <property type="match status" value="1"/>
</dbReference>
<dbReference type="PANTHER" id="PTHR35811:SF1">
    <property type="entry name" value="HTH OST-TYPE DOMAIN-CONTAINING PROTEIN"/>
    <property type="match status" value="1"/>
</dbReference>
<evidence type="ECO:0000259" key="1">
    <source>
        <dbReference type="Pfam" id="PF01936"/>
    </source>
</evidence>
<sequence>MPYPDRSIAIFIDYENVYYGLKKYHVDPDHPESRHNLFLRLLEHYGRTAVRMVEAYADFEVLNKEISMHSLQKKRVHIHQVYGNGRGGDERKNAADIQLCLDAMDLLHQVPELSTFVIVSADQDMVPLMDRLWTRGKRVELFCLQDESWSKTARMEDFCDEVHNLFDFLHIRQFQNLSQMDRMLHDALVQIYEWYDDPNNSGKSYGSSWIRKDMVKKFNLHEEEAASLFNKLVQGKYLEPYEITVDSNIYYGYRVNMEHPQVRKVLRIAGYRVVEGGRYTAVRAE</sequence>
<keyword evidence="3" id="KW-1185">Reference proteome</keyword>
<protein>
    <submittedName>
        <fullName evidence="2">NYN domain-containing protein</fullName>
    </submittedName>
</protein>
<name>A0ABV8JER8_9BACL</name>
<feature type="domain" description="NYN" evidence="1">
    <location>
        <begin position="8"/>
        <end position="163"/>
    </location>
</feature>